<accession>A0A497ES88</accession>
<dbReference type="Pfam" id="PF02225">
    <property type="entry name" value="PA"/>
    <property type="match status" value="1"/>
</dbReference>
<evidence type="ECO:0000256" key="11">
    <source>
        <dbReference type="ARBA" id="ARBA00022801"/>
    </source>
</evidence>
<feature type="domain" description="Peptidase M28" evidence="22">
    <location>
        <begin position="209"/>
        <end position="393"/>
    </location>
</feature>
<name>A0A497ES88_9CREN</name>
<comment type="subunit">
    <text evidence="19">Homodimer. The monomeric form is inactive while the homodimer is active.</text>
</comment>
<evidence type="ECO:0000313" key="24">
    <source>
        <dbReference type="Proteomes" id="UP000278475"/>
    </source>
</evidence>
<dbReference type="Proteomes" id="UP000278475">
    <property type="component" value="Unassembled WGS sequence"/>
</dbReference>
<dbReference type="GO" id="GO:0005764">
    <property type="term" value="C:lysosome"/>
    <property type="evidence" value="ECO:0007669"/>
    <property type="project" value="UniProtKB-SubCell"/>
</dbReference>
<dbReference type="AlphaFoldDB" id="A0A497ES88"/>
<evidence type="ECO:0000256" key="19">
    <source>
        <dbReference type="ARBA" id="ARBA00025833"/>
    </source>
</evidence>
<evidence type="ECO:0000256" key="3">
    <source>
        <dbReference type="ARBA" id="ARBA00004555"/>
    </source>
</evidence>
<dbReference type="GO" id="GO:0070573">
    <property type="term" value="F:metallodipeptidase activity"/>
    <property type="evidence" value="ECO:0007669"/>
    <property type="project" value="InterPro"/>
</dbReference>
<dbReference type="Gene3D" id="3.50.30.30">
    <property type="match status" value="1"/>
</dbReference>
<organism evidence="23 24">
    <name type="scientific">Thermoproteota archaeon</name>
    <dbReference type="NCBI Taxonomy" id="2056631"/>
    <lineage>
        <taxon>Archaea</taxon>
        <taxon>Thermoproteota</taxon>
    </lineage>
</organism>
<gene>
    <name evidence="23" type="ORF">DRJ31_01990</name>
</gene>
<keyword evidence="14" id="KW-0333">Golgi apparatus</keyword>
<evidence type="ECO:0000256" key="15">
    <source>
        <dbReference type="ARBA" id="ARBA00023049"/>
    </source>
</evidence>
<evidence type="ECO:0000256" key="5">
    <source>
        <dbReference type="ARBA" id="ARBA00014116"/>
    </source>
</evidence>
<dbReference type="Pfam" id="PF04389">
    <property type="entry name" value="Peptidase_M28"/>
    <property type="match status" value="1"/>
</dbReference>
<evidence type="ECO:0000256" key="7">
    <source>
        <dbReference type="ARBA" id="ARBA00022645"/>
    </source>
</evidence>
<evidence type="ECO:0000256" key="8">
    <source>
        <dbReference type="ARBA" id="ARBA00022670"/>
    </source>
</evidence>
<keyword evidence="11" id="KW-0378">Hydrolase</keyword>
<comment type="caution">
    <text evidence="23">The sequence shown here is derived from an EMBL/GenBank/DDBJ whole genome shotgun (WGS) entry which is preliminary data.</text>
</comment>
<keyword evidence="7" id="KW-0121">Carboxypeptidase</keyword>
<dbReference type="InterPro" id="IPR039866">
    <property type="entry name" value="CPQ"/>
</dbReference>
<dbReference type="GO" id="GO:0046872">
    <property type="term" value="F:metal ion binding"/>
    <property type="evidence" value="ECO:0007669"/>
    <property type="project" value="UniProtKB-KW"/>
</dbReference>
<keyword evidence="8" id="KW-0645">Protease</keyword>
<evidence type="ECO:0000256" key="10">
    <source>
        <dbReference type="ARBA" id="ARBA00022729"/>
    </source>
</evidence>
<sequence length="576" mass="64542">MDVSNLDSVLKAVKELVGIGEVVAGSNEECAIVERIVKELEEAGCCVEKIPVDVLTWLDRGASVVLSSGVEVNGLTIPYTLGGSVEGELVHIPFSGVRKEYWRDVEGKVALVELFRDPDELKTIYLNAVEAGVEGLIVYDFEPSRLRRIVVTSTRDYRFSHAQPPPKVAVFIKKEDGLKLVKELEKGVVRVRVESKVDVKESIGLTVEGILPSKSEDEEVIVSAHHDHWLTGVSDNLCGVALIVELAKKLCRASLRRQVRVISFTAEESGALGFSPWYWIYGSRKYVERRLRDGSLDKVVAVVNLDMPTALPLTISASGVELKSFLEGLARRLNIRFVSELDTSYCDSYSFSKEGVAAVTLHSIRQLLHLYHTDADVLENVDVEALRQALNLAENAVLRLANEERPLNYDVYLTAIEEKLSSYVSLENFKHRVREAMVRGDYRALRKCFMVLNKSSIKVVFKGVYGEDLGWFETMFLPQLMILDVLSQLREVKELVLQGRGEDAVSVLRNIPKRVVYPGYEEVLFDVDVDRLANSVKVSFKQALKEIDAQVSLLEKRLSQLVELVREDIKGALAYL</sequence>
<dbReference type="Gene3D" id="3.40.630.10">
    <property type="entry name" value="Zn peptidases"/>
    <property type="match status" value="1"/>
</dbReference>
<keyword evidence="6" id="KW-0964">Secreted</keyword>
<keyword evidence="16" id="KW-0865">Zymogen</keyword>
<dbReference type="InterPro" id="IPR007484">
    <property type="entry name" value="Peptidase_M28"/>
</dbReference>
<keyword evidence="18" id="KW-0458">Lysosome</keyword>
<dbReference type="GO" id="GO:0004180">
    <property type="term" value="F:carboxypeptidase activity"/>
    <property type="evidence" value="ECO:0007669"/>
    <property type="project" value="UniProtKB-KW"/>
</dbReference>
<evidence type="ECO:0000256" key="14">
    <source>
        <dbReference type="ARBA" id="ARBA00023034"/>
    </source>
</evidence>
<evidence type="ECO:0000259" key="22">
    <source>
        <dbReference type="Pfam" id="PF04389"/>
    </source>
</evidence>
<dbReference type="PANTHER" id="PTHR12053:SF3">
    <property type="entry name" value="CARBOXYPEPTIDASE Q"/>
    <property type="match status" value="1"/>
</dbReference>
<evidence type="ECO:0000256" key="13">
    <source>
        <dbReference type="ARBA" id="ARBA00022833"/>
    </source>
</evidence>
<evidence type="ECO:0000256" key="1">
    <source>
        <dbReference type="ARBA" id="ARBA00004240"/>
    </source>
</evidence>
<protein>
    <recommendedName>
        <fullName evidence="5">Carboxypeptidase Q</fullName>
    </recommendedName>
    <alternativeName>
        <fullName evidence="20">Plasma glutamate carboxypeptidase</fullName>
    </alternativeName>
</protein>
<dbReference type="SUPFAM" id="SSF52025">
    <property type="entry name" value="PA domain"/>
    <property type="match status" value="1"/>
</dbReference>
<evidence type="ECO:0000256" key="18">
    <source>
        <dbReference type="ARBA" id="ARBA00023228"/>
    </source>
</evidence>
<evidence type="ECO:0000313" key="23">
    <source>
        <dbReference type="EMBL" id="RLE50215.1"/>
    </source>
</evidence>
<evidence type="ECO:0000256" key="17">
    <source>
        <dbReference type="ARBA" id="ARBA00023180"/>
    </source>
</evidence>
<keyword evidence="15" id="KW-0482">Metalloprotease</keyword>
<evidence type="ECO:0000256" key="20">
    <source>
        <dbReference type="ARBA" id="ARBA00033328"/>
    </source>
</evidence>
<keyword evidence="9" id="KW-0479">Metal-binding</keyword>
<reference evidence="23 24" key="1">
    <citation type="submission" date="2018-06" db="EMBL/GenBank/DDBJ databases">
        <title>Extensive metabolic versatility and redundancy in microbially diverse, dynamic hydrothermal sediments.</title>
        <authorList>
            <person name="Dombrowski N."/>
            <person name="Teske A."/>
            <person name="Baker B.J."/>
        </authorList>
    </citation>
    <scope>NUCLEOTIDE SEQUENCE [LARGE SCALE GENOMIC DNA]</scope>
    <source>
        <strain evidence="23">B66_G16</strain>
    </source>
</reference>
<evidence type="ECO:0000256" key="6">
    <source>
        <dbReference type="ARBA" id="ARBA00022525"/>
    </source>
</evidence>
<dbReference type="InterPro" id="IPR046450">
    <property type="entry name" value="PA_dom_sf"/>
</dbReference>
<dbReference type="PANTHER" id="PTHR12053">
    <property type="entry name" value="PROTEASE FAMILY M28 PLASMA GLUTAMATE CARBOXYPEPTIDASE-RELATED"/>
    <property type="match status" value="1"/>
</dbReference>
<evidence type="ECO:0000259" key="21">
    <source>
        <dbReference type="Pfam" id="PF02225"/>
    </source>
</evidence>
<proteinExistence type="predicted"/>
<keyword evidence="13" id="KW-0862">Zinc</keyword>
<evidence type="ECO:0000256" key="4">
    <source>
        <dbReference type="ARBA" id="ARBA00004613"/>
    </source>
</evidence>
<evidence type="ECO:0000256" key="2">
    <source>
        <dbReference type="ARBA" id="ARBA00004371"/>
    </source>
</evidence>
<dbReference type="SUPFAM" id="SSF53187">
    <property type="entry name" value="Zn-dependent exopeptidases"/>
    <property type="match status" value="1"/>
</dbReference>
<evidence type="ECO:0000256" key="9">
    <source>
        <dbReference type="ARBA" id="ARBA00022723"/>
    </source>
</evidence>
<dbReference type="InterPro" id="IPR003137">
    <property type="entry name" value="PA_domain"/>
</dbReference>
<feature type="domain" description="PA" evidence="21">
    <location>
        <begin position="85"/>
        <end position="180"/>
    </location>
</feature>
<evidence type="ECO:0000256" key="12">
    <source>
        <dbReference type="ARBA" id="ARBA00022824"/>
    </source>
</evidence>
<keyword evidence="12" id="KW-0256">Endoplasmic reticulum</keyword>
<keyword evidence="10" id="KW-0732">Signal</keyword>
<keyword evidence="17" id="KW-0325">Glycoprotein</keyword>
<dbReference type="GO" id="GO:0006508">
    <property type="term" value="P:proteolysis"/>
    <property type="evidence" value="ECO:0007669"/>
    <property type="project" value="UniProtKB-KW"/>
</dbReference>
<dbReference type="EMBL" id="QMQV01000010">
    <property type="protein sequence ID" value="RLE50215.1"/>
    <property type="molecule type" value="Genomic_DNA"/>
</dbReference>
<comment type="subcellular location">
    <subcellularLocation>
        <location evidence="1">Endoplasmic reticulum</location>
    </subcellularLocation>
    <subcellularLocation>
        <location evidence="3">Golgi apparatus</location>
    </subcellularLocation>
    <subcellularLocation>
        <location evidence="2">Lysosome</location>
    </subcellularLocation>
    <subcellularLocation>
        <location evidence="4">Secreted</location>
    </subcellularLocation>
</comment>
<dbReference type="GO" id="GO:0005576">
    <property type="term" value="C:extracellular region"/>
    <property type="evidence" value="ECO:0007669"/>
    <property type="project" value="UniProtKB-SubCell"/>
</dbReference>
<evidence type="ECO:0000256" key="16">
    <source>
        <dbReference type="ARBA" id="ARBA00023145"/>
    </source>
</evidence>